<gene>
    <name evidence="14" type="ORF">PanWU01x14_126420</name>
</gene>
<evidence type="ECO:0000259" key="13">
    <source>
        <dbReference type="Pfam" id="PF08263"/>
    </source>
</evidence>
<evidence type="ECO:0000256" key="10">
    <source>
        <dbReference type="ARBA" id="ARBA00023170"/>
    </source>
</evidence>
<feature type="transmembrane region" description="Helical" evidence="12">
    <location>
        <begin position="682"/>
        <end position="704"/>
    </location>
</feature>
<evidence type="ECO:0000256" key="2">
    <source>
        <dbReference type="ARBA" id="ARBA00009592"/>
    </source>
</evidence>
<evidence type="ECO:0000256" key="4">
    <source>
        <dbReference type="ARBA" id="ARBA00022614"/>
    </source>
</evidence>
<keyword evidence="11" id="KW-0325">Glycoprotein</keyword>
<reference evidence="15" key="1">
    <citation type="submission" date="2016-06" db="EMBL/GenBank/DDBJ databases">
        <title>Parallel loss of symbiosis genes in relatives of nitrogen-fixing non-legume Parasponia.</title>
        <authorList>
            <person name="Van Velzen R."/>
            <person name="Holmer R."/>
            <person name="Bu F."/>
            <person name="Rutten L."/>
            <person name="Van Zeijl A."/>
            <person name="Liu W."/>
            <person name="Santuari L."/>
            <person name="Cao Q."/>
            <person name="Sharma T."/>
            <person name="Shen D."/>
            <person name="Roswanjaya Y."/>
            <person name="Wardhani T."/>
            <person name="Kalhor M.S."/>
            <person name="Jansen J."/>
            <person name="Van den Hoogen J."/>
            <person name="Gungor B."/>
            <person name="Hartog M."/>
            <person name="Hontelez J."/>
            <person name="Verver J."/>
            <person name="Yang W.-C."/>
            <person name="Schijlen E."/>
            <person name="Repin R."/>
            <person name="Schilthuizen M."/>
            <person name="Schranz E."/>
            <person name="Heidstra R."/>
            <person name="Miyata K."/>
            <person name="Fedorova E."/>
            <person name="Kohlen W."/>
            <person name="Bisseling T."/>
            <person name="Smit S."/>
            <person name="Geurts R."/>
        </authorList>
    </citation>
    <scope>NUCLEOTIDE SEQUENCE [LARGE SCALE GENOMIC DNA]</scope>
    <source>
        <strain evidence="15">cv. WU1-14</strain>
    </source>
</reference>
<keyword evidence="4" id="KW-0433">Leucine-rich repeat</keyword>
<dbReference type="STRING" id="3476.A0A2P5CSV2"/>
<dbReference type="SMART" id="SM00369">
    <property type="entry name" value="LRR_TYP"/>
    <property type="match status" value="8"/>
</dbReference>
<keyword evidence="15" id="KW-1185">Reference proteome</keyword>
<evidence type="ECO:0000256" key="5">
    <source>
        <dbReference type="ARBA" id="ARBA00022692"/>
    </source>
</evidence>
<dbReference type="FunFam" id="3.80.10.10:FF:001347">
    <property type="entry name" value="LRR receptor-like serine/threonine-protein kinase GSO2"/>
    <property type="match status" value="1"/>
</dbReference>
<dbReference type="GO" id="GO:0005886">
    <property type="term" value="C:plasma membrane"/>
    <property type="evidence" value="ECO:0007669"/>
    <property type="project" value="UniProtKB-SubCell"/>
</dbReference>
<evidence type="ECO:0000256" key="11">
    <source>
        <dbReference type="ARBA" id="ARBA00023180"/>
    </source>
</evidence>
<keyword evidence="3" id="KW-1003">Cell membrane</keyword>
<dbReference type="Proteomes" id="UP000237105">
    <property type="component" value="Unassembled WGS sequence"/>
</dbReference>
<comment type="subcellular location">
    <subcellularLocation>
        <location evidence="1">Cell membrane</location>
        <topology evidence="1">Single-pass type I membrane protein</topology>
    </subcellularLocation>
</comment>
<evidence type="ECO:0000256" key="12">
    <source>
        <dbReference type="SAM" id="Phobius"/>
    </source>
</evidence>
<dbReference type="InterPro" id="IPR032675">
    <property type="entry name" value="LRR_dom_sf"/>
</dbReference>
<dbReference type="InterPro" id="IPR013210">
    <property type="entry name" value="LRR_N_plant-typ"/>
</dbReference>
<accession>A0A2P5CSV2</accession>
<evidence type="ECO:0000256" key="6">
    <source>
        <dbReference type="ARBA" id="ARBA00022729"/>
    </source>
</evidence>
<evidence type="ECO:0000313" key="15">
    <source>
        <dbReference type="Proteomes" id="UP000237105"/>
    </source>
</evidence>
<comment type="caution">
    <text evidence="14">The sequence shown here is derived from an EMBL/GenBank/DDBJ whole genome shotgun (WGS) entry which is preliminary data.</text>
</comment>
<dbReference type="Pfam" id="PF13855">
    <property type="entry name" value="LRR_8"/>
    <property type="match status" value="2"/>
</dbReference>
<keyword evidence="10" id="KW-0675">Receptor</keyword>
<keyword evidence="7" id="KW-0677">Repeat</keyword>
<evidence type="ECO:0000313" key="14">
    <source>
        <dbReference type="EMBL" id="PON64120.1"/>
    </source>
</evidence>
<dbReference type="InterPro" id="IPR003591">
    <property type="entry name" value="Leu-rich_rpt_typical-subtyp"/>
</dbReference>
<evidence type="ECO:0000256" key="9">
    <source>
        <dbReference type="ARBA" id="ARBA00023136"/>
    </source>
</evidence>
<dbReference type="Pfam" id="PF00560">
    <property type="entry name" value="LRR_1"/>
    <property type="match status" value="7"/>
</dbReference>
<dbReference type="InterPro" id="IPR001611">
    <property type="entry name" value="Leu-rich_rpt"/>
</dbReference>
<evidence type="ECO:0000256" key="7">
    <source>
        <dbReference type="ARBA" id="ARBA00022737"/>
    </source>
</evidence>
<dbReference type="FunFam" id="3.80.10.10:FF:000213">
    <property type="entry name" value="Tyrosine-sulfated glycopeptide receptor 1"/>
    <property type="match status" value="1"/>
</dbReference>
<dbReference type="InterPro" id="IPR046956">
    <property type="entry name" value="RLP23-like"/>
</dbReference>
<keyword evidence="5 12" id="KW-0812">Transmembrane</keyword>
<evidence type="ECO:0000256" key="1">
    <source>
        <dbReference type="ARBA" id="ARBA00004251"/>
    </source>
</evidence>
<dbReference type="Pfam" id="PF08263">
    <property type="entry name" value="LRRNT_2"/>
    <property type="match status" value="1"/>
</dbReference>
<keyword evidence="8 12" id="KW-1133">Transmembrane helix</keyword>
<comment type="similarity">
    <text evidence="2">Belongs to the RLP family.</text>
</comment>
<dbReference type="SUPFAM" id="SSF52058">
    <property type="entry name" value="L domain-like"/>
    <property type="match status" value="2"/>
</dbReference>
<evidence type="ECO:0000256" key="3">
    <source>
        <dbReference type="ARBA" id="ARBA00022475"/>
    </source>
</evidence>
<name>A0A2P5CSV2_PARAD</name>
<keyword evidence="6" id="KW-0732">Signal</keyword>
<dbReference type="EMBL" id="JXTB01000098">
    <property type="protein sequence ID" value="PON64120.1"/>
    <property type="molecule type" value="Genomic_DNA"/>
</dbReference>
<dbReference type="PRINTS" id="PR00019">
    <property type="entry name" value="LEURICHRPT"/>
</dbReference>
<organism evidence="14 15">
    <name type="scientific">Parasponia andersonii</name>
    <name type="common">Sponia andersonii</name>
    <dbReference type="NCBI Taxonomy" id="3476"/>
    <lineage>
        <taxon>Eukaryota</taxon>
        <taxon>Viridiplantae</taxon>
        <taxon>Streptophyta</taxon>
        <taxon>Embryophyta</taxon>
        <taxon>Tracheophyta</taxon>
        <taxon>Spermatophyta</taxon>
        <taxon>Magnoliopsida</taxon>
        <taxon>eudicotyledons</taxon>
        <taxon>Gunneridae</taxon>
        <taxon>Pentapetalae</taxon>
        <taxon>rosids</taxon>
        <taxon>fabids</taxon>
        <taxon>Rosales</taxon>
        <taxon>Cannabaceae</taxon>
        <taxon>Parasponia</taxon>
    </lineage>
</organism>
<dbReference type="PANTHER" id="PTHR48063">
    <property type="entry name" value="LRR RECEPTOR-LIKE KINASE"/>
    <property type="match status" value="1"/>
</dbReference>
<dbReference type="AlphaFoldDB" id="A0A2P5CSV2"/>
<protein>
    <submittedName>
        <fullName evidence="14">LRR domain containing protein</fullName>
    </submittedName>
</protein>
<dbReference type="PANTHER" id="PTHR48063:SF101">
    <property type="entry name" value="LRR RECEPTOR-LIKE SERINE_THREONINE-PROTEIN KINASE FLS2"/>
    <property type="match status" value="1"/>
</dbReference>
<dbReference type="FunFam" id="3.80.10.10:FF:000356">
    <property type="entry name" value="LRR receptor-like serine/threonine-protein kinase"/>
    <property type="match status" value="1"/>
</dbReference>
<keyword evidence="9 12" id="KW-0472">Membrane</keyword>
<sequence>MRRHPNWTSEKRSMKLALGLESPFQSSGFWKTDQLLMEVSCLSRQTARRRLHVTITEEVVYNLHGRGLLFLLTATHVVLSSTDDEGSGNSQAQCIERERRALLSFKQGLDDPDNFLASWTNGSKDCCAWRGIRGPLPDISKMPSLRELDVSNNKLNGTLPESVGTLSNLEVLDVSTNSFTGVITEAHLEKLSKLRQLDLSSNSLTLKFTFNWIPLFQLQELKLGSCELGPQFPSWLHTQSNISYLDLSSSGISTPIPNWFFNLTSKLYYLDLSFNFINFTLPNFPLQSNNFPFVDLSSNQFHGSILPNSLFNATMLNLSNNSLTRFGPLFCTLLDGITTILDFSSNLLSGSLPDCWFRLNNLEVLKLDNNKFFGVIPSSMASLYELETLQLRHNNLSGNLPSFLKNCTRLRVLDVGENNLEGTIPTWIGESLTDLEVLQLKFNRFHGTIPSNLCHLQSIRMLDISQNRISGVVPSCINNFTYMVEKPKEEDELYFPKSISVEYTLGHSISGSYDNKALVRWKGKDYEYQKILGLLRVIDLSSNRLIGGIPSELANLVELAQLNLSRNNLSGAIPHEIGNLSKLESLDLSHNHLSGDLPMGLAKISSLNYLDLSYNHFSGRIPTSTQLQSLNASSYVGNLGLCGLPLSSTCPGDGTSQEPDPNSIDDEGNYDENDSKWFDMSWFYMGLGVGFALGFLGVCGTLFLNSKCRLAYFRFLNYLEDWLYVMINIRTSRWRRCLWS</sequence>
<proteinExistence type="inferred from homology"/>
<dbReference type="OrthoDB" id="8731593at2759"/>
<evidence type="ECO:0000256" key="8">
    <source>
        <dbReference type="ARBA" id="ARBA00022989"/>
    </source>
</evidence>
<dbReference type="Gene3D" id="3.80.10.10">
    <property type="entry name" value="Ribonuclease Inhibitor"/>
    <property type="match status" value="3"/>
</dbReference>
<feature type="domain" description="Leucine-rich repeat-containing N-terminal plant-type" evidence="13">
    <location>
        <begin position="97"/>
        <end position="132"/>
    </location>
</feature>